<name>A0ABR2W1N4_9FUNG</name>
<evidence type="ECO:0000256" key="1">
    <source>
        <dbReference type="ARBA" id="ARBA00005460"/>
    </source>
</evidence>
<evidence type="ECO:0000313" key="8">
    <source>
        <dbReference type="EMBL" id="KAK9717140.1"/>
    </source>
</evidence>
<dbReference type="GO" id="GO:0000502">
    <property type="term" value="C:proteasome complex"/>
    <property type="evidence" value="ECO:0007669"/>
    <property type="project" value="UniProtKB-KW"/>
</dbReference>
<dbReference type="InterPro" id="IPR040892">
    <property type="entry name" value="RPN1_N"/>
</dbReference>
<dbReference type="Pfam" id="PF01851">
    <property type="entry name" value="PC_rep"/>
    <property type="match status" value="3"/>
</dbReference>
<dbReference type="Proteomes" id="UP001479436">
    <property type="component" value="Unassembled WGS sequence"/>
</dbReference>
<dbReference type="Gene3D" id="1.25.10.10">
    <property type="entry name" value="Leucine-rich Repeat Variant"/>
    <property type="match status" value="1"/>
</dbReference>
<feature type="compositionally biased region" description="Basic and acidic residues" evidence="5">
    <location>
        <begin position="15"/>
        <end position="27"/>
    </location>
</feature>
<comment type="function">
    <text evidence="4">Acts as a regulatory subunit of the 26 proteasome which is involved in the ATP-dependent degradation of ubiquitinated proteins.</text>
</comment>
<dbReference type="Pfam" id="PF17781">
    <property type="entry name" value="RPN1_RPN2_N"/>
    <property type="match status" value="1"/>
</dbReference>
<dbReference type="PANTHER" id="PTHR10943">
    <property type="entry name" value="26S PROTEASOME NON-ATPASE REGULATORY SUBUNIT"/>
    <property type="match status" value="1"/>
</dbReference>
<keyword evidence="3 4" id="KW-0647">Proteasome</keyword>
<dbReference type="InterPro" id="IPR016643">
    <property type="entry name" value="26S_Psome_Rpn1"/>
</dbReference>
<sequence length="893" mass="99226">MSKEAARVPVPSQDPEPKKDKQREENNTNKVFNIKNDSKEQPTEEELSEEDQQLKSDLEMLIERLKDSNTSLYRPSLETLRTLIRTATTSMTSVPKPLKFLRPHYQEVIGVYESWADSEDKRLLADILSLLAMTYSDDGQRMSLKYRILGSSDQLESWGHEYIRHLSGEIGQEYASRIENDESCDDLMKLAFEVVPFFLKHNAEADAVDLLLELEAIEKLPEYVDQDTYARVCLYMVSCVSLLAPPDDILFLKTAHTIYRQQNKLPQAISLTIKLNDIEMIKDDFNSCEDPLLKKQLAFILARQQISVETEDEELAECLNNTRLSEHFIALAKELDVMEPKTPEDIYKTHLENVRSGLGGNVDSARQNLASTFVNAFVNAGFGTDKLMTTSDDANSWIYKNKEHGMLSAAASLGMILLWDVDVGLSQIDKYLYSNDDYIKAGALLAIGIVNSRVRSETDPAYALLQDYLDDKSAPIKIGAIVGLGLAYAGSNREDLSELLSPIISDTSVSMEIAGLAALSLGLIFVGSCDGDITSTILQTMMERDDLQLKETNSRFMGLGLGLLYLAKQEAAEATLETLKAIEHPIGKQVEVLVEVCAYAGTGNVLKVQKMLHHCTYHLDKEKGEDDLHQAFAVLGVALIAMGEDSGAEMSLRTFNHLMHYGEPVIRRAVPLALGLLCASNPLINILDTLSKYSHDNDTDVAINAIFAMGLVGAGTNNARLAQMLRQLASYYHKEPNSLFMVRIAQGLLHMGKGTMTINPIHSDRTLMSPTAVAGILSVLVAFTDAKSTILSKSHYLLYYLVNAMYPRFLITLDENLKSFPVTVRVGQAVDVVGQAGRPKTITGFQTHSTPVLLAHSERAELATEEYLTLSHVLEGFVLLKKNPDYMDEDTEK</sequence>
<feature type="region of interest" description="Disordered" evidence="5">
    <location>
        <begin position="1"/>
        <end position="53"/>
    </location>
</feature>
<dbReference type="SUPFAM" id="SSF48371">
    <property type="entry name" value="ARM repeat"/>
    <property type="match status" value="1"/>
</dbReference>
<comment type="caution">
    <text evidence="8">The sequence shown here is derived from an EMBL/GenBank/DDBJ whole genome shotgun (WGS) entry which is preliminary data.</text>
</comment>
<evidence type="ECO:0000313" key="9">
    <source>
        <dbReference type="Proteomes" id="UP001479436"/>
    </source>
</evidence>
<feature type="domain" description="26S proteasome non-ATPase regulatory subunit RPN1 C-terminal" evidence="7">
    <location>
        <begin position="833"/>
        <end position="886"/>
    </location>
</feature>
<evidence type="ECO:0000259" key="6">
    <source>
        <dbReference type="Pfam" id="PF17781"/>
    </source>
</evidence>
<evidence type="ECO:0000256" key="5">
    <source>
        <dbReference type="SAM" id="MobiDB-lite"/>
    </source>
</evidence>
<evidence type="ECO:0000259" key="7">
    <source>
        <dbReference type="Pfam" id="PF18051"/>
    </source>
</evidence>
<evidence type="ECO:0000256" key="4">
    <source>
        <dbReference type="PIRNR" id="PIRNR015965"/>
    </source>
</evidence>
<keyword evidence="9" id="KW-1185">Reference proteome</keyword>
<reference evidence="8 9" key="1">
    <citation type="submission" date="2023-04" db="EMBL/GenBank/DDBJ databases">
        <title>Genome of Basidiobolus ranarum AG-B5.</title>
        <authorList>
            <person name="Stajich J.E."/>
            <person name="Carter-House D."/>
            <person name="Gryganskyi A."/>
        </authorList>
    </citation>
    <scope>NUCLEOTIDE SEQUENCE [LARGE SCALE GENOMIC DNA]</scope>
    <source>
        <strain evidence="8 9">AG-B5</strain>
    </source>
</reference>
<dbReference type="PIRSF" id="PIRSF015965">
    <property type="entry name" value="26S_Psome_Rpn1"/>
    <property type="match status" value="1"/>
</dbReference>
<evidence type="ECO:0000256" key="2">
    <source>
        <dbReference type="ARBA" id="ARBA00022737"/>
    </source>
</evidence>
<accession>A0ABR2W1N4</accession>
<dbReference type="InterPro" id="IPR041433">
    <property type="entry name" value="RPN1_C"/>
</dbReference>
<dbReference type="InterPro" id="IPR016024">
    <property type="entry name" value="ARM-type_fold"/>
</dbReference>
<feature type="domain" description="RPN1 N-terminal" evidence="6">
    <location>
        <begin position="58"/>
        <end position="352"/>
    </location>
</feature>
<comment type="similarity">
    <text evidence="1 4">Belongs to the proteasome subunit S2 family.</text>
</comment>
<dbReference type="EMBL" id="JASJQH010007158">
    <property type="protein sequence ID" value="KAK9717140.1"/>
    <property type="molecule type" value="Genomic_DNA"/>
</dbReference>
<keyword evidence="2" id="KW-0677">Repeat</keyword>
<protein>
    <recommendedName>
        <fullName evidence="4">26S proteasome regulatory subunit RPN1</fullName>
    </recommendedName>
</protein>
<gene>
    <name evidence="8" type="primary">RPN1_1</name>
    <name evidence="8" type="ORF">K7432_006415</name>
</gene>
<organism evidence="8 9">
    <name type="scientific">Basidiobolus ranarum</name>
    <dbReference type="NCBI Taxonomy" id="34480"/>
    <lineage>
        <taxon>Eukaryota</taxon>
        <taxon>Fungi</taxon>
        <taxon>Fungi incertae sedis</taxon>
        <taxon>Zoopagomycota</taxon>
        <taxon>Entomophthoromycotina</taxon>
        <taxon>Basidiobolomycetes</taxon>
        <taxon>Basidiobolales</taxon>
        <taxon>Basidiobolaceae</taxon>
        <taxon>Basidiobolus</taxon>
    </lineage>
</organism>
<dbReference type="PANTHER" id="PTHR10943:SF1">
    <property type="entry name" value="26S PROTEASOME NON-ATPASE REGULATORY SUBUNIT 2"/>
    <property type="match status" value="1"/>
</dbReference>
<proteinExistence type="inferred from homology"/>
<dbReference type="Pfam" id="PF18051">
    <property type="entry name" value="RPN1_C"/>
    <property type="match status" value="1"/>
</dbReference>
<dbReference type="InterPro" id="IPR002015">
    <property type="entry name" value="Proteasome/cyclosome_rpt"/>
</dbReference>
<evidence type="ECO:0000256" key="3">
    <source>
        <dbReference type="ARBA" id="ARBA00022942"/>
    </source>
</evidence>
<dbReference type="InterPro" id="IPR011989">
    <property type="entry name" value="ARM-like"/>
</dbReference>